<dbReference type="InterPro" id="IPR001461">
    <property type="entry name" value="Aspartic_peptidase_A1"/>
</dbReference>
<reference evidence="3 4" key="1">
    <citation type="submission" date="2024-02" db="EMBL/GenBank/DDBJ databases">
        <authorList>
            <person name="Vignale AGUSTIN F."/>
            <person name="Sosa J E."/>
            <person name="Modenutti C."/>
        </authorList>
    </citation>
    <scope>NUCLEOTIDE SEQUENCE [LARGE SCALE GENOMIC DNA]</scope>
</reference>
<dbReference type="AlphaFoldDB" id="A0ABC8RWH5"/>
<keyword evidence="4" id="KW-1185">Reference proteome</keyword>
<dbReference type="InterPro" id="IPR032861">
    <property type="entry name" value="TAXi_N"/>
</dbReference>
<protein>
    <recommendedName>
        <fullName evidence="2">Peptidase A1 domain-containing protein</fullName>
    </recommendedName>
</protein>
<dbReference type="Proteomes" id="UP001642360">
    <property type="component" value="Unassembled WGS sequence"/>
</dbReference>
<feature type="domain" description="Peptidase A1" evidence="2">
    <location>
        <begin position="98"/>
        <end position="245"/>
    </location>
</feature>
<accession>A0ABC8RWH5</accession>
<dbReference type="Pfam" id="PF14543">
    <property type="entry name" value="TAXi_N"/>
    <property type="match status" value="1"/>
</dbReference>
<dbReference type="InterPro" id="IPR033121">
    <property type="entry name" value="PEPTIDASE_A1"/>
</dbReference>
<name>A0ABC8RWH5_9AQUA</name>
<sequence>MNMEMKVYVLQTNHDMVEFLEEIDSRFLREGRRIKKQSKSTAIEDRFGSSVVFPVTGNVYPKGLWLCGLRALFNCGFLGRFWGFMNFLFVYGEDSWYYQVTLNIGHPSKPYFLDMDTSSDLTWLQCDAPYTKCTPVIVNSSFFFHTCKITLKLLPIVHNLCVFVCEGPSHSLQAKQNVVTCKDTLCGSLHWPGNHPCETPHEQCDDEVQYAGHGSSMGVLVKDSFPLRFINGSIVGPRLTFRLVA</sequence>
<proteinExistence type="inferred from homology"/>
<dbReference type="PROSITE" id="PS51767">
    <property type="entry name" value="PEPTIDASE_A1"/>
    <property type="match status" value="1"/>
</dbReference>
<evidence type="ECO:0000259" key="2">
    <source>
        <dbReference type="PROSITE" id="PS51767"/>
    </source>
</evidence>
<evidence type="ECO:0000313" key="4">
    <source>
        <dbReference type="Proteomes" id="UP001642360"/>
    </source>
</evidence>
<gene>
    <name evidence="3" type="ORF">ILEXP_LOCUS16390</name>
</gene>
<comment type="caution">
    <text evidence="3">The sequence shown here is derived from an EMBL/GenBank/DDBJ whole genome shotgun (WGS) entry which is preliminary data.</text>
</comment>
<evidence type="ECO:0000256" key="1">
    <source>
        <dbReference type="ARBA" id="ARBA00007447"/>
    </source>
</evidence>
<dbReference type="SUPFAM" id="SSF50630">
    <property type="entry name" value="Acid proteases"/>
    <property type="match status" value="1"/>
</dbReference>
<dbReference type="EMBL" id="CAUOFW020001748">
    <property type="protein sequence ID" value="CAK9148451.1"/>
    <property type="molecule type" value="Genomic_DNA"/>
</dbReference>
<dbReference type="PANTHER" id="PTHR13683">
    <property type="entry name" value="ASPARTYL PROTEASES"/>
    <property type="match status" value="1"/>
</dbReference>
<comment type="similarity">
    <text evidence="1">Belongs to the peptidase A1 family.</text>
</comment>
<evidence type="ECO:0000313" key="3">
    <source>
        <dbReference type="EMBL" id="CAK9148451.1"/>
    </source>
</evidence>
<dbReference type="Gene3D" id="2.40.70.10">
    <property type="entry name" value="Acid Proteases"/>
    <property type="match status" value="1"/>
</dbReference>
<dbReference type="InterPro" id="IPR021109">
    <property type="entry name" value="Peptidase_aspartic_dom_sf"/>
</dbReference>
<dbReference type="PANTHER" id="PTHR13683:SF227">
    <property type="entry name" value="EUKARYOTIC ASPARTYL PROTEASE FAMILY PROTEIN"/>
    <property type="match status" value="1"/>
</dbReference>
<organism evidence="3 4">
    <name type="scientific">Ilex paraguariensis</name>
    <name type="common">yerba mate</name>
    <dbReference type="NCBI Taxonomy" id="185542"/>
    <lineage>
        <taxon>Eukaryota</taxon>
        <taxon>Viridiplantae</taxon>
        <taxon>Streptophyta</taxon>
        <taxon>Embryophyta</taxon>
        <taxon>Tracheophyta</taxon>
        <taxon>Spermatophyta</taxon>
        <taxon>Magnoliopsida</taxon>
        <taxon>eudicotyledons</taxon>
        <taxon>Gunneridae</taxon>
        <taxon>Pentapetalae</taxon>
        <taxon>asterids</taxon>
        <taxon>campanulids</taxon>
        <taxon>Aquifoliales</taxon>
        <taxon>Aquifoliaceae</taxon>
        <taxon>Ilex</taxon>
    </lineage>
</organism>